<keyword evidence="4" id="KW-1185">Reference proteome</keyword>
<evidence type="ECO:0000313" key="3">
    <source>
        <dbReference type="EMBL" id="KJK40424.1"/>
    </source>
</evidence>
<dbReference type="InterPro" id="IPR025241">
    <property type="entry name" value="DUF4190"/>
</dbReference>
<dbReference type="PANTHER" id="PTHR40040">
    <property type="entry name" value="SMALL HYDROPHOBIC PROTEIN-RELATED"/>
    <property type="match status" value="1"/>
</dbReference>
<keyword evidence="1" id="KW-0472">Membrane</keyword>
<dbReference type="InterPro" id="IPR055338">
    <property type="entry name" value="YqfX-like"/>
</dbReference>
<feature type="transmembrane region" description="Helical" evidence="1">
    <location>
        <begin position="61"/>
        <end position="83"/>
    </location>
</feature>
<dbReference type="STRING" id="284040.UK15_08905"/>
<dbReference type="Proteomes" id="UP000034786">
    <property type="component" value="Unassembled WGS sequence"/>
</dbReference>
<proteinExistence type="predicted"/>
<dbReference type="Pfam" id="PF13828">
    <property type="entry name" value="DUF4190"/>
    <property type="match status" value="1"/>
</dbReference>
<name>A0A0M2GY23_9ACTN</name>
<feature type="transmembrane region" description="Helical" evidence="1">
    <location>
        <begin position="20"/>
        <end position="49"/>
    </location>
</feature>
<protein>
    <recommendedName>
        <fullName evidence="2">DUF4190 domain-containing protein</fullName>
    </recommendedName>
</protein>
<evidence type="ECO:0000313" key="4">
    <source>
        <dbReference type="Proteomes" id="UP000034786"/>
    </source>
</evidence>
<dbReference type="AlphaFoldDB" id="A0A0M2GY23"/>
<organism evidence="3 4">
    <name type="scientific">Streptomyces variegatus</name>
    <dbReference type="NCBI Taxonomy" id="284040"/>
    <lineage>
        <taxon>Bacteria</taxon>
        <taxon>Bacillati</taxon>
        <taxon>Actinomycetota</taxon>
        <taxon>Actinomycetes</taxon>
        <taxon>Kitasatosporales</taxon>
        <taxon>Streptomycetaceae</taxon>
        <taxon>Streptomyces</taxon>
    </lineage>
</organism>
<feature type="domain" description="DUF4190" evidence="2">
    <location>
        <begin position="19"/>
        <end position="79"/>
    </location>
</feature>
<sequence length="95" mass="9446">MASYGGSSAASSGSRTNGLAIASLCCGIIGLFFLNIILGPLAIIFGAVARRQASVKNGAGMAKAGIILGIVDVVLWLILLAVASSNGGFSWYVGG</sequence>
<dbReference type="PATRIC" id="fig|284040.3.peg.5078"/>
<reference evidence="4" key="1">
    <citation type="submission" date="2015-02" db="EMBL/GenBank/DDBJ databases">
        <authorList>
            <person name="Ju K.-S."/>
            <person name="Doroghazi J.R."/>
            <person name="Metcalf W."/>
        </authorList>
    </citation>
    <scope>NUCLEOTIDE SEQUENCE [LARGE SCALE GENOMIC DNA]</scope>
    <source>
        <strain evidence="4">NRRL B-16380</strain>
    </source>
</reference>
<accession>A0A0M2GY23</accession>
<keyword evidence="1" id="KW-1133">Transmembrane helix</keyword>
<comment type="caution">
    <text evidence="3">The sequence shown here is derived from an EMBL/GenBank/DDBJ whole genome shotgun (WGS) entry which is preliminary data.</text>
</comment>
<dbReference type="EMBL" id="JYJH01000004">
    <property type="protein sequence ID" value="KJK40424.1"/>
    <property type="molecule type" value="Genomic_DNA"/>
</dbReference>
<evidence type="ECO:0000256" key="1">
    <source>
        <dbReference type="SAM" id="Phobius"/>
    </source>
</evidence>
<keyword evidence="1" id="KW-0812">Transmembrane</keyword>
<gene>
    <name evidence="3" type="ORF">UK15_08905</name>
</gene>
<dbReference type="PANTHER" id="PTHR40040:SF1">
    <property type="entry name" value="MEMBRANE PROTEIN"/>
    <property type="match status" value="1"/>
</dbReference>
<dbReference type="RefSeq" id="WP_031137337.1">
    <property type="nucleotide sequence ID" value="NZ_JBMVBE010000004.1"/>
</dbReference>
<evidence type="ECO:0000259" key="2">
    <source>
        <dbReference type="Pfam" id="PF13828"/>
    </source>
</evidence>